<evidence type="ECO:0000256" key="3">
    <source>
        <dbReference type="ARBA" id="ARBA00024446"/>
    </source>
</evidence>
<dbReference type="Proteomes" id="UP000614047">
    <property type="component" value="Unassembled WGS sequence"/>
</dbReference>
<evidence type="ECO:0000256" key="1">
    <source>
        <dbReference type="ARBA" id="ARBA00023587"/>
    </source>
</evidence>
<evidence type="ECO:0000313" key="5">
    <source>
        <dbReference type="Proteomes" id="UP000614047"/>
    </source>
</evidence>
<protein>
    <submittedName>
        <fullName evidence="4">Ethanolamine utilization protein EutN</fullName>
    </submittedName>
</protein>
<accession>A0A931DQH6</accession>
<dbReference type="InterPro" id="IPR004992">
    <property type="entry name" value="EutN_CcmL"/>
</dbReference>
<proteinExistence type="predicted"/>
<evidence type="ECO:0000313" key="4">
    <source>
        <dbReference type="EMBL" id="MBG6091515.1"/>
    </source>
</evidence>
<dbReference type="SUPFAM" id="SSF159133">
    <property type="entry name" value="EutN/CcmL-like"/>
    <property type="match status" value="1"/>
</dbReference>
<keyword evidence="2" id="KW-1282">Carboxysome</keyword>
<reference evidence="4" key="1">
    <citation type="submission" date="2020-11" db="EMBL/GenBank/DDBJ databases">
        <title>Sequencing the genomes of 1000 actinobacteria strains.</title>
        <authorList>
            <person name="Klenk H.-P."/>
        </authorList>
    </citation>
    <scope>NUCLEOTIDE SEQUENCE</scope>
    <source>
        <strain evidence="4">DSM 43175</strain>
    </source>
</reference>
<dbReference type="RefSeq" id="WP_197013815.1">
    <property type="nucleotide sequence ID" value="NZ_BAABES010000019.1"/>
</dbReference>
<dbReference type="PROSITE" id="PS51932">
    <property type="entry name" value="BMV"/>
    <property type="match status" value="1"/>
</dbReference>
<dbReference type="EMBL" id="JADOUA010000001">
    <property type="protein sequence ID" value="MBG6091515.1"/>
    <property type="molecule type" value="Genomic_DNA"/>
</dbReference>
<comment type="subcellular location">
    <subcellularLocation>
        <location evidence="1">Carboxysome</location>
    </subcellularLocation>
</comment>
<dbReference type="InterPro" id="IPR036677">
    <property type="entry name" value="EutN_CcmL_sf"/>
</dbReference>
<name>A0A931DQH6_9ACTN</name>
<comment type="caution">
    <text evidence="4">The sequence shown here is derived from an EMBL/GenBank/DDBJ whole genome shotgun (WGS) entry which is preliminary data.</text>
</comment>
<gene>
    <name evidence="4" type="ORF">IW256_005628</name>
</gene>
<dbReference type="AlphaFoldDB" id="A0A931DQH6"/>
<evidence type="ECO:0000256" key="2">
    <source>
        <dbReference type="ARBA" id="ARBA00023669"/>
    </source>
</evidence>
<organism evidence="4 5">
    <name type="scientific">Actinomadura viridis</name>
    <dbReference type="NCBI Taxonomy" id="58110"/>
    <lineage>
        <taxon>Bacteria</taxon>
        <taxon>Bacillati</taxon>
        <taxon>Actinomycetota</taxon>
        <taxon>Actinomycetes</taxon>
        <taxon>Streptosporangiales</taxon>
        <taxon>Thermomonosporaceae</taxon>
        <taxon>Actinomadura</taxon>
    </lineage>
</organism>
<keyword evidence="5" id="KW-1185">Reference proteome</keyword>
<dbReference type="GO" id="GO:0031470">
    <property type="term" value="C:carboxysome"/>
    <property type="evidence" value="ECO:0007669"/>
    <property type="project" value="UniProtKB-SubCell"/>
</dbReference>
<keyword evidence="3" id="KW-1283">Bacterial microcompartment</keyword>
<dbReference type="Gene3D" id="2.40.50.220">
    <property type="entry name" value="EutN/Ccml"/>
    <property type="match status" value="1"/>
</dbReference>
<dbReference type="Pfam" id="PF03319">
    <property type="entry name" value="EutN_CcmL"/>
    <property type="match status" value="1"/>
</dbReference>
<sequence>MLLAEVVGKVWADRILPPLRGRRLVLVRERPDGPERVAVDLLDVGIGSLVLVTTDEAAAAATGEATCDAAVVGLMAAPSRDDGLVRPD</sequence>